<proteinExistence type="predicted"/>
<dbReference type="EMBL" id="CM008048">
    <property type="protein sequence ID" value="PVH61692.1"/>
    <property type="molecule type" value="Genomic_DNA"/>
</dbReference>
<name>A0A2T8KHS8_9POAL</name>
<protein>
    <submittedName>
        <fullName evidence="1">Uncharacterized protein</fullName>
    </submittedName>
</protein>
<sequence length="128" mass="14084">MDGEGISVRLYCALLADPLCGSYLCVLMIWGPLVLVGLHDPSQSDPKTSHGGGRRAENWRSFSSKVLAFSVPNATRLAAVPGTPHKYKKSSWKASCWQKPKHPQTISWTVQSFVSKPRERGDHLRGAP</sequence>
<evidence type="ECO:0000313" key="1">
    <source>
        <dbReference type="EMBL" id="PVH61692.1"/>
    </source>
</evidence>
<reference evidence="1" key="1">
    <citation type="submission" date="2018-04" db="EMBL/GenBank/DDBJ databases">
        <title>WGS assembly of Panicum hallii.</title>
        <authorList>
            <person name="Lovell J."/>
            <person name="Jenkins J."/>
            <person name="Lowry D."/>
            <person name="Mamidi S."/>
            <person name="Sreedasyam A."/>
            <person name="Weng X."/>
            <person name="Barry K."/>
            <person name="Bonette J."/>
            <person name="Campitelli B."/>
            <person name="Daum C."/>
            <person name="Gordon S."/>
            <person name="Gould B."/>
            <person name="Lipzen A."/>
            <person name="Macqueen A."/>
            <person name="Palacio-Mejia J."/>
            <person name="Plott C."/>
            <person name="Shakirov E."/>
            <person name="Shu S."/>
            <person name="Yoshinaga Y."/>
            <person name="Zane M."/>
            <person name="Rokhsar D."/>
            <person name="Grimwood J."/>
            <person name="Schmutz J."/>
            <person name="Juenger T."/>
        </authorList>
    </citation>
    <scope>NUCLEOTIDE SEQUENCE [LARGE SCALE GENOMIC DNA]</scope>
    <source>
        <strain evidence="1">FIL2</strain>
    </source>
</reference>
<organism evidence="1">
    <name type="scientific">Panicum hallii</name>
    <dbReference type="NCBI Taxonomy" id="206008"/>
    <lineage>
        <taxon>Eukaryota</taxon>
        <taxon>Viridiplantae</taxon>
        <taxon>Streptophyta</taxon>
        <taxon>Embryophyta</taxon>
        <taxon>Tracheophyta</taxon>
        <taxon>Spermatophyta</taxon>
        <taxon>Magnoliopsida</taxon>
        <taxon>Liliopsida</taxon>
        <taxon>Poales</taxon>
        <taxon>Poaceae</taxon>
        <taxon>PACMAD clade</taxon>
        <taxon>Panicoideae</taxon>
        <taxon>Panicodae</taxon>
        <taxon>Paniceae</taxon>
        <taxon>Panicinae</taxon>
        <taxon>Panicum</taxon>
        <taxon>Panicum sect. Panicum</taxon>
    </lineage>
</organism>
<accession>A0A2T8KHS8</accession>
<gene>
    <name evidence="1" type="ORF">PAHAL_3G097700</name>
</gene>
<dbReference type="AlphaFoldDB" id="A0A2T8KHS8"/>
<dbReference type="Gramene" id="PVH61692">
    <property type="protein sequence ID" value="PVH61692"/>
    <property type="gene ID" value="PAHAL_3G097700"/>
</dbReference>
<dbReference type="Proteomes" id="UP000243499">
    <property type="component" value="Chromosome 3"/>
</dbReference>